<dbReference type="EMBL" id="MF403008">
    <property type="protein sequence ID" value="AUZ95095.1"/>
    <property type="molecule type" value="Genomic_DNA"/>
</dbReference>
<dbReference type="Proteomes" id="UP000223025">
    <property type="component" value="Segment"/>
</dbReference>
<organism evidence="1 2">
    <name type="scientific">Agrobacterium phage Atu_ph07</name>
    <dbReference type="NCBI Taxonomy" id="2024264"/>
    <lineage>
        <taxon>Viruses</taxon>
        <taxon>Duplodnaviria</taxon>
        <taxon>Heunggongvirae</taxon>
        <taxon>Uroviricota</taxon>
        <taxon>Caudoviricetes</taxon>
        <taxon>Polybotosvirus</taxon>
        <taxon>Polybotosvirus Atuph07</taxon>
    </lineage>
</organism>
<protein>
    <submittedName>
        <fullName evidence="1">Uncharacterized protein</fullName>
    </submittedName>
</protein>
<dbReference type="RefSeq" id="YP_009612001.1">
    <property type="nucleotide sequence ID" value="NC_042013.1"/>
</dbReference>
<dbReference type="KEGG" id="vg:40088339"/>
<accession>A0A2L0UZZ2</accession>
<reference evidence="1 2" key="1">
    <citation type="submission" date="2017-06" db="EMBL/GenBank/DDBJ databases">
        <authorList>
            <person name="Kim H.J."/>
            <person name="Triplett B.A."/>
        </authorList>
    </citation>
    <scope>NUCLEOTIDE SEQUENCE [LARGE SCALE GENOMIC DNA]</scope>
</reference>
<proteinExistence type="predicted"/>
<name>A0A2L0UZZ2_9CAUD</name>
<dbReference type="GeneID" id="40088339"/>
<evidence type="ECO:0000313" key="2">
    <source>
        <dbReference type="Proteomes" id="UP000223025"/>
    </source>
</evidence>
<keyword evidence="2" id="KW-1185">Reference proteome</keyword>
<evidence type="ECO:0000313" key="1">
    <source>
        <dbReference type="EMBL" id="AUZ95095.1"/>
    </source>
</evidence>
<sequence length="107" mass="12436">MNYNVQIAKYIIQKIAEGIISEFTIYNDNTVEIEGGKNLIYYDCDDNCTSDYIPFRDLTLPTMEYSYISILIHNNTIMAELRRIDSTAFSLPIDGILEFFRDEMVIT</sequence>